<reference evidence="2" key="1">
    <citation type="submission" date="2017-04" db="EMBL/GenBank/DDBJ databases">
        <authorList>
            <person name="Varghese N."/>
            <person name="Submissions S."/>
        </authorList>
    </citation>
    <scope>NUCLEOTIDE SEQUENCE [LARGE SCALE GENOMIC DNA]</scope>
    <source>
        <strain evidence="2">DSM 16537</strain>
    </source>
</reference>
<evidence type="ECO:0008006" key="3">
    <source>
        <dbReference type="Google" id="ProtNLM"/>
    </source>
</evidence>
<dbReference type="STRING" id="758820.SAMN00777080_0750"/>
<name>A0A1W2GZV0_9BACT</name>
<dbReference type="InterPro" id="IPR025345">
    <property type="entry name" value="DUF4249"/>
</dbReference>
<accession>A0A1W2GZV0</accession>
<dbReference type="OrthoDB" id="1115009at2"/>
<protein>
    <recommendedName>
        <fullName evidence="3">DUF4249 domain-containing protein</fullName>
    </recommendedName>
</protein>
<evidence type="ECO:0000313" key="2">
    <source>
        <dbReference type="Proteomes" id="UP000192333"/>
    </source>
</evidence>
<dbReference type="RefSeq" id="WP_084119043.1">
    <property type="nucleotide sequence ID" value="NZ_LT838813.1"/>
</dbReference>
<sequence>MEYSSKGIRNLAALGLLYATCSCLSESPSPIEIIDSQKKLVVNGHISPDVPLLISVTNNIPFTTTMLALQNIPDARVDLWEGDRKLEEGTFQPSETFTVGFPDIEKKYPNYYAFRAFYAFESVPEAGKSYSLKVNAPGYPAVETTDRIPENAAEVPTFRILSINRANGLITLEVDLELLDEKNYFHLLFFVRTKGFDDVQQVKVVLDNEGLLNVDNNGVAFEGGLNSGIMFNPNVFGSKSNKRIIVLEYDGIIFLPDTQYELSAEMRTISKSYYDYYVAAIQQRFYGDYPFVTSILIPNNVQGGLGNFSAFTSRKSVWVDLR</sequence>
<dbReference type="AlphaFoldDB" id="A0A1W2GZV0"/>
<dbReference type="EMBL" id="LT838813">
    <property type="protein sequence ID" value="SMD42210.1"/>
    <property type="molecule type" value="Genomic_DNA"/>
</dbReference>
<dbReference type="Proteomes" id="UP000192333">
    <property type="component" value="Chromosome I"/>
</dbReference>
<dbReference type="Pfam" id="PF14054">
    <property type="entry name" value="DUF4249"/>
    <property type="match status" value="1"/>
</dbReference>
<organism evidence="1 2">
    <name type="scientific">Aquiflexum balticum DSM 16537</name>
    <dbReference type="NCBI Taxonomy" id="758820"/>
    <lineage>
        <taxon>Bacteria</taxon>
        <taxon>Pseudomonadati</taxon>
        <taxon>Bacteroidota</taxon>
        <taxon>Cytophagia</taxon>
        <taxon>Cytophagales</taxon>
        <taxon>Cyclobacteriaceae</taxon>
        <taxon>Aquiflexum</taxon>
    </lineage>
</organism>
<keyword evidence="2" id="KW-1185">Reference proteome</keyword>
<dbReference type="PROSITE" id="PS51257">
    <property type="entry name" value="PROKAR_LIPOPROTEIN"/>
    <property type="match status" value="1"/>
</dbReference>
<evidence type="ECO:0000313" key="1">
    <source>
        <dbReference type="EMBL" id="SMD42210.1"/>
    </source>
</evidence>
<proteinExistence type="predicted"/>
<gene>
    <name evidence="1" type="ORF">SAMN00777080_0750</name>
</gene>